<dbReference type="AlphaFoldDB" id="A0A9X1WJ28"/>
<dbReference type="Pfam" id="PF13555">
    <property type="entry name" value="AAA_29"/>
    <property type="match status" value="1"/>
</dbReference>
<feature type="compositionally biased region" description="Basic and acidic residues" evidence="3">
    <location>
        <begin position="601"/>
        <end position="615"/>
    </location>
</feature>
<name>A0A9X1WJ28_9CORY</name>
<evidence type="ECO:0000256" key="2">
    <source>
        <dbReference type="SAM" id="Coils"/>
    </source>
</evidence>
<protein>
    <recommendedName>
        <fullName evidence="6">ATP-binding protein</fullName>
    </recommendedName>
</protein>
<reference evidence="4" key="1">
    <citation type="submission" date="2022-04" db="EMBL/GenBank/DDBJ databases">
        <title>Corynebacterium kalidii LD5P10.</title>
        <authorList>
            <person name="Sun J.Q."/>
        </authorList>
    </citation>
    <scope>NUCLEOTIDE SEQUENCE</scope>
    <source>
        <strain evidence="4">LD5P10</strain>
    </source>
</reference>
<dbReference type="PANTHER" id="PTHR32182">
    <property type="entry name" value="DNA REPLICATION AND REPAIR PROTEIN RECF"/>
    <property type="match status" value="1"/>
</dbReference>
<evidence type="ECO:0000256" key="3">
    <source>
        <dbReference type="SAM" id="MobiDB-lite"/>
    </source>
</evidence>
<proteinExistence type="predicted"/>
<organism evidence="4 5">
    <name type="scientific">Corynebacterium kalidii</name>
    <dbReference type="NCBI Taxonomy" id="2931982"/>
    <lineage>
        <taxon>Bacteria</taxon>
        <taxon>Bacillati</taxon>
        <taxon>Actinomycetota</taxon>
        <taxon>Actinomycetes</taxon>
        <taxon>Mycobacteriales</taxon>
        <taxon>Corynebacteriaceae</taxon>
        <taxon>Corynebacterium</taxon>
    </lineage>
</organism>
<evidence type="ECO:0008006" key="6">
    <source>
        <dbReference type="Google" id="ProtNLM"/>
    </source>
</evidence>
<dbReference type="RefSeq" id="WP_244805217.1">
    <property type="nucleotide sequence ID" value="NZ_JALIEA010000017.1"/>
</dbReference>
<dbReference type="Gene3D" id="3.40.50.300">
    <property type="entry name" value="P-loop containing nucleotide triphosphate hydrolases"/>
    <property type="match status" value="1"/>
</dbReference>
<comment type="caution">
    <text evidence="4">The sequence shown here is derived from an EMBL/GenBank/DDBJ whole genome shotgun (WGS) entry which is preliminary data.</text>
</comment>
<feature type="coiled-coil region" evidence="2">
    <location>
        <begin position="401"/>
        <end position="428"/>
    </location>
</feature>
<sequence length="1131" mass="124551">MTIHPEQFRLSRIQLINWGTVDGYLDIAVPREGFLVTGASGSGKSTIIDAVAAVLVPPEKLDFNAAGQAGGAGGSGRGSGRTLVSYIRGAWRRGEDPESGGITSTFLRPGATWSAVALTYSSGSASVTLTAFYYLKSGETSQAGVRRLYGVHEEDVELDPRVLHPLMSTGINIRRVKSTWPAPARFTETHRIFAERFRPKLGITSPEALLLLHRTQSAKQLDNLDQLFRDYMLTEPDTFALAKSAVEQFTELRAAYERVQDVKARIGVLDALPPLVSGRDSAVADADRARSMLEVLPLVRDRLHRQSLVEQIRELDASLATADDVLARAREDEERATADLRAADAALQGVGGERLHVLELEVALAVERLEKVQRAADALAAAVTAIGGVAPTDEESFTVVTGQALDVVESYQEERERLEARRNGAVHRAGRASDELRGVAEELASLAKRSSNIGFRHVQVREELCRELGLRPRELPFAGELIDVVDDHRDWEPVAQRLLGGFATTLLVPESQVGRVSAWVNSNHTGVRLVYRSVPEQVSVPQRPAHPEALSLKLSVVDSPFRDWVLAQLRSRHEYRCVESPEHFDRLGSSRGVTRSGLVHGGRERDGSVRFEKDDRHRLDDRSRWSLGSTNHGKQELLAERRATVQAQVDAADRQRRDGEAALAALEAEKNAAELIRATTWHAVDTSRAAGQVETAREALAAWSRSPERTALTQARDAAAVRVRDAADARSAADKNVGVLDDQLSTARDGLARLDENTTVTAAVDDEVLTAVEAEYSRRTRRVTVNTVRDLTQVISDDLHQRENTGRDAAHRANQRIQGVLASYLERWPEEKSDLAAEAEYAGEAVARLASLRSDRLAEFTDRFLELMNGTSVTNLTTLSRALRRAKDTTVEKMGYVNDSLARSPFAAGRWLRIDVRDNRGAEVTDFHRDLQEAVENRLGAVDTPEAAEARYRRMSVLLDRLASEETADRRWRRTVLDTRRHVRFIGVETDADGATVNAYVDSASLSGGQAQKLVFFCLAAALRFQLADVDEEFPRYATVILDEAFDRADPEFTRTAMNVFASFGFHMVLATPLKLIQTLSEYVGGVVVVGYTEQADDTGRMRAQTTVAPVMMETAGDDCDDGEEDPGVAE</sequence>
<feature type="region of interest" description="Disordered" evidence="3">
    <location>
        <begin position="584"/>
        <end position="615"/>
    </location>
</feature>
<dbReference type="PANTHER" id="PTHR32182:SF22">
    <property type="entry name" value="ATP-DEPENDENT ENDONUCLEASE, OLD FAMILY-RELATED"/>
    <property type="match status" value="1"/>
</dbReference>
<keyword evidence="1" id="KW-0227">DNA damage</keyword>
<gene>
    <name evidence="4" type="ORF">MUN33_12340</name>
</gene>
<evidence type="ECO:0000313" key="4">
    <source>
        <dbReference type="EMBL" id="MCJ7859491.1"/>
    </source>
</evidence>
<dbReference type="EMBL" id="JALIEA010000017">
    <property type="protein sequence ID" value="MCJ7859491.1"/>
    <property type="molecule type" value="Genomic_DNA"/>
</dbReference>
<dbReference type="GO" id="GO:0009432">
    <property type="term" value="P:SOS response"/>
    <property type="evidence" value="ECO:0007669"/>
    <property type="project" value="UniProtKB-KW"/>
</dbReference>
<dbReference type="Proteomes" id="UP001139207">
    <property type="component" value="Unassembled WGS sequence"/>
</dbReference>
<evidence type="ECO:0000313" key="5">
    <source>
        <dbReference type="Proteomes" id="UP001139207"/>
    </source>
</evidence>
<keyword evidence="2" id="KW-0175">Coiled coil</keyword>
<keyword evidence="5" id="KW-1185">Reference proteome</keyword>
<accession>A0A9X1WJ28</accession>
<dbReference type="SUPFAM" id="SSF52540">
    <property type="entry name" value="P-loop containing nucleoside triphosphate hydrolases"/>
    <property type="match status" value="1"/>
</dbReference>
<keyword evidence="1" id="KW-0742">SOS response</keyword>
<feature type="coiled-coil region" evidence="2">
    <location>
        <begin position="312"/>
        <end position="375"/>
    </location>
</feature>
<evidence type="ECO:0000256" key="1">
    <source>
        <dbReference type="ARBA" id="ARBA00023236"/>
    </source>
</evidence>
<dbReference type="Pfam" id="PF13558">
    <property type="entry name" value="SbcC_Walker_B"/>
    <property type="match status" value="1"/>
</dbReference>
<dbReference type="GO" id="GO:0000731">
    <property type="term" value="P:DNA synthesis involved in DNA repair"/>
    <property type="evidence" value="ECO:0007669"/>
    <property type="project" value="TreeGrafter"/>
</dbReference>
<dbReference type="InterPro" id="IPR027417">
    <property type="entry name" value="P-loop_NTPase"/>
</dbReference>
<dbReference type="GO" id="GO:0006302">
    <property type="term" value="P:double-strand break repair"/>
    <property type="evidence" value="ECO:0007669"/>
    <property type="project" value="TreeGrafter"/>
</dbReference>